<protein>
    <submittedName>
        <fullName evidence="1">Unnamed protein product</fullName>
    </submittedName>
</protein>
<evidence type="ECO:0000313" key="2">
    <source>
        <dbReference type="Proteomes" id="UP001165064"/>
    </source>
</evidence>
<proteinExistence type="predicted"/>
<sequence length="131" mass="14558">MPTSDEHPIPATQPMELDEEELSANFYLNTIPNDAKREKYTSKTISIPMKSEGEEIVIDAVTDLPDDSSELCTVLTTEDCSYVHWLAVAKAYANQGKVEEAMNVIKQALSNQRILHESRSVQAFITVGSVK</sequence>
<gene>
    <name evidence="1" type="ORF">Amon02_000406800</name>
</gene>
<dbReference type="Proteomes" id="UP001165064">
    <property type="component" value="Unassembled WGS sequence"/>
</dbReference>
<organism evidence="1 2">
    <name type="scientific">Ambrosiozyma monospora</name>
    <name type="common">Yeast</name>
    <name type="synonym">Endomycopsis monosporus</name>
    <dbReference type="NCBI Taxonomy" id="43982"/>
    <lineage>
        <taxon>Eukaryota</taxon>
        <taxon>Fungi</taxon>
        <taxon>Dikarya</taxon>
        <taxon>Ascomycota</taxon>
        <taxon>Saccharomycotina</taxon>
        <taxon>Pichiomycetes</taxon>
        <taxon>Pichiales</taxon>
        <taxon>Pichiaceae</taxon>
        <taxon>Ambrosiozyma</taxon>
    </lineage>
</organism>
<accession>A0ACB5T265</accession>
<evidence type="ECO:0000313" key="1">
    <source>
        <dbReference type="EMBL" id="GME79670.1"/>
    </source>
</evidence>
<comment type="caution">
    <text evidence="1">The sequence shown here is derived from an EMBL/GenBank/DDBJ whole genome shotgun (WGS) entry which is preliminary data.</text>
</comment>
<keyword evidence="2" id="KW-1185">Reference proteome</keyword>
<name>A0ACB5T265_AMBMO</name>
<dbReference type="EMBL" id="BSXS01002693">
    <property type="protein sequence ID" value="GME79670.1"/>
    <property type="molecule type" value="Genomic_DNA"/>
</dbReference>
<reference evidence="1" key="1">
    <citation type="submission" date="2023-04" db="EMBL/GenBank/DDBJ databases">
        <title>Ambrosiozyma monospora NBRC 10751.</title>
        <authorList>
            <person name="Ichikawa N."/>
            <person name="Sato H."/>
            <person name="Tonouchi N."/>
        </authorList>
    </citation>
    <scope>NUCLEOTIDE SEQUENCE</scope>
    <source>
        <strain evidence="1">NBRC 10751</strain>
    </source>
</reference>